<accession>A0A1F5ZJA2</accession>
<name>A0A1F5ZJA2_9BACT</name>
<sequence length="244" mass="27969">MNHNTRQEKYWNKEAYDIARTKMTVPAIIELENFFNFINLLGKTKILDVGCGGGRLTIPLLKKGYEVTGTEIAEKNITEIAHIARKENLIKNLTLKKTSLEKPEFRNKFDIAICCNIIHHLNPDTKLLIMKNIHSALKRGGKIAIIEPNPFCLLYYPWYLLKEITGTDTGRWEVEKEFLNSTPKKLKNLLHLSGFKNIILERYAVIPSRVGTIIPPIISLNKLLVKTPLIKNFSAFIWIKADKS</sequence>
<dbReference type="Pfam" id="PF08242">
    <property type="entry name" value="Methyltransf_12"/>
    <property type="match status" value="1"/>
</dbReference>
<dbReference type="CDD" id="cd02440">
    <property type="entry name" value="AdoMet_MTases"/>
    <property type="match status" value="1"/>
</dbReference>
<dbReference type="EMBL" id="MFJL01000044">
    <property type="protein sequence ID" value="OGG12550.1"/>
    <property type="molecule type" value="Genomic_DNA"/>
</dbReference>
<keyword evidence="3" id="KW-0949">S-adenosyl-L-methionine</keyword>
<gene>
    <name evidence="5" type="ORF">A3D77_04380</name>
</gene>
<protein>
    <recommendedName>
        <fullName evidence="4">Methyltransferase type 12 domain-containing protein</fullName>
    </recommendedName>
</protein>
<dbReference type="GO" id="GO:0032259">
    <property type="term" value="P:methylation"/>
    <property type="evidence" value="ECO:0007669"/>
    <property type="project" value="UniProtKB-KW"/>
</dbReference>
<reference evidence="5 6" key="1">
    <citation type="journal article" date="2016" name="Nat. Commun.">
        <title>Thousands of microbial genomes shed light on interconnected biogeochemical processes in an aquifer system.</title>
        <authorList>
            <person name="Anantharaman K."/>
            <person name="Brown C.T."/>
            <person name="Hug L.A."/>
            <person name="Sharon I."/>
            <person name="Castelle C.J."/>
            <person name="Probst A.J."/>
            <person name="Thomas B.C."/>
            <person name="Singh A."/>
            <person name="Wilkins M.J."/>
            <person name="Karaoz U."/>
            <person name="Brodie E.L."/>
            <person name="Williams K.H."/>
            <person name="Hubbard S.S."/>
            <person name="Banfield J.F."/>
        </authorList>
    </citation>
    <scope>NUCLEOTIDE SEQUENCE [LARGE SCALE GENOMIC DNA]</scope>
</reference>
<proteinExistence type="predicted"/>
<evidence type="ECO:0000259" key="4">
    <source>
        <dbReference type="Pfam" id="PF08242"/>
    </source>
</evidence>
<organism evidence="5 6">
    <name type="scientific">Candidatus Gottesmanbacteria bacterium RIFCSPHIGHO2_02_FULL_39_11</name>
    <dbReference type="NCBI Taxonomy" id="1798382"/>
    <lineage>
        <taxon>Bacteria</taxon>
        <taxon>Candidatus Gottesmaniibacteriota</taxon>
    </lineage>
</organism>
<evidence type="ECO:0000256" key="2">
    <source>
        <dbReference type="ARBA" id="ARBA00022679"/>
    </source>
</evidence>
<dbReference type="PANTHER" id="PTHR43464:SF19">
    <property type="entry name" value="UBIQUINONE BIOSYNTHESIS O-METHYLTRANSFERASE, MITOCHONDRIAL"/>
    <property type="match status" value="1"/>
</dbReference>
<evidence type="ECO:0000313" key="5">
    <source>
        <dbReference type="EMBL" id="OGG12550.1"/>
    </source>
</evidence>
<dbReference type="PANTHER" id="PTHR43464">
    <property type="entry name" value="METHYLTRANSFERASE"/>
    <property type="match status" value="1"/>
</dbReference>
<dbReference type="GO" id="GO:0008168">
    <property type="term" value="F:methyltransferase activity"/>
    <property type="evidence" value="ECO:0007669"/>
    <property type="project" value="UniProtKB-KW"/>
</dbReference>
<feature type="domain" description="Methyltransferase type 12" evidence="4">
    <location>
        <begin position="47"/>
        <end position="143"/>
    </location>
</feature>
<evidence type="ECO:0000256" key="1">
    <source>
        <dbReference type="ARBA" id="ARBA00022603"/>
    </source>
</evidence>
<comment type="caution">
    <text evidence="5">The sequence shown here is derived from an EMBL/GenBank/DDBJ whole genome shotgun (WGS) entry which is preliminary data.</text>
</comment>
<evidence type="ECO:0000313" key="6">
    <source>
        <dbReference type="Proteomes" id="UP000176923"/>
    </source>
</evidence>
<dbReference type="InterPro" id="IPR013217">
    <property type="entry name" value="Methyltransf_12"/>
</dbReference>
<keyword evidence="1" id="KW-0489">Methyltransferase</keyword>
<keyword evidence="2" id="KW-0808">Transferase</keyword>
<dbReference type="SUPFAM" id="SSF53335">
    <property type="entry name" value="S-adenosyl-L-methionine-dependent methyltransferases"/>
    <property type="match status" value="1"/>
</dbReference>
<dbReference type="Gene3D" id="3.40.50.150">
    <property type="entry name" value="Vaccinia Virus protein VP39"/>
    <property type="match status" value="1"/>
</dbReference>
<dbReference type="Proteomes" id="UP000176923">
    <property type="component" value="Unassembled WGS sequence"/>
</dbReference>
<dbReference type="STRING" id="1798382.A3D77_04380"/>
<evidence type="ECO:0000256" key="3">
    <source>
        <dbReference type="ARBA" id="ARBA00022691"/>
    </source>
</evidence>
<dbReference type="InterPro" id="IPR029063">
    <property type="entry name" value="SAM-dependent_MTases_sf"/>
</dbReference>
<dbReference type="AlphaFoldDB" id="A0A1F5ZJA2"/>